<name>A0A9Q1JYA9_9CARY</name>
<organism evidence="4 5">
    <name type="scientific">Carnegiea gigantea</name>
    <dbReference type="NCBI Taxonomy" id="171969"/>
    <lineage>
        <taxon>Eukaryota</taxon>
        <taxon>Viridiplantae</taxon>
        <taxon>Streptophyta</taxon>
        <taxon>Embryophyta</taxon>
        <taxon>Tracheophyta</taxon>
        <taxon>Spermatophyta</taxon>
        <taxon>Magnoliopsida</taxon>
        <taxon>eudicotyledons</taxon>
        <taxon>Gunneridae</taxon>
        <taxon>Pentapetalae</taxon>
        <taxon>Caryophyllales</taxon>
        <taxon>Cactineae</taxon>
        <taxon>Cactaceae</taxon>
        <taxon>Cactoideae</taxon>
        <taxon>Echinocereeae</taxon>
        <taxon>Carnegiea</taxon>
    </lineage>
</organism>
<feature type="chain" id="PRO_5040458585" evidence="3">
    <location>
        <begin position="23"/>
        <end position="216"/>
    </location>
</feature>
<evidence type="ECO:0000256" key="3">
    <source>
        <dbReference type="SAM" id="SignalP"/>
    </source>
</evidence>
<dbReference type="InterPro" id="IPR011065">
    <property type="entry name" value="Kunitz_inhibitor_STI-like_sf"/>
</dbReference>
<evidence type="ECO:0000313" key="4">
    <source>
        <dbReference type="EMBL" id="KAJ8433101.1"/>
    </source>
</evidence>
<dbReference type="CDD" id="cd00178">
    <property type="entry name" value="beta-trefoil_STI"/>
    <property type="match status" value="1"/>
</dbReference>
<dbReference type="InterPro" id="IPR056368">
    <property type="entry name" value="KTI1"/>
</dbReference>
<dbReference type="EMBL" id="JAKOGI010000560">
    <property type="protein sequence ID" value="KAJ8433101.1"/>
    <property type="molecule type" value="Genomic_DNA"/>
</dbReference>
<keyword evidence="5" id="KW-1185">Reference proteome</keyword>
<dbReference type="Proteomes" id="UP001153076">
    <property type="component" value="Unassembled WGS sequence"/>
</dbReference>
<dbReference type="PANTHER" id="PTHR33107">
    <property type="entry name" value="KUNITZ TRYPSIN INHIBITOR 2"/>
    <property type="match status" value="1"/>
</dbReference>
<evidence type="ECO:0000256" key="1">
    <source>
        <dbReference type="ARBA" id="ARBA00005440"/>
    </source>
</evidence>
<dbReference type="SUPFAM" id="SSF50386">
    <property type="entry name" value="STI-like"/>
    <property type="match status" value="1"/>
</dbReference>
<accession>A0A9Q1JYA9</accession>
<reference evidence="4" key="1">
    <citation type="submission" date="2022-04" db="EMBL/GenBank/DDBJ databases">
        <title>Carnegiea gigantea Genome sequencing and assembly v2.</title>
        <authorList>
            <person name="Copetti D."/>
            <person name="Sanderson M.J."/>
            <person name="Burquez A."/>
            <person name="Wojciechowski M.F."/>
        </authorList>
    </citation>
    <scope>NUCLEOTIDE SEQUENCE</scope>
    <source>
        <strain evidence="4">SGP5-SGP5p</strain>
        <tissue evidence="4">Aerial part</tissue>
    </source>
</reference>
<comment type="caution">
    <text evidence="4">The sequence shown here is derived from an EMBL/GenBank/DDBJ whole genome shotgun (WGS) entry which is preliminary data.</text>
</comment>
<feature type="signal peptide" evidence="3">
    <location>
        <begin position="1"/>
        <end position="22"/>
    </location>
</feature>
<comment type="similarity">
    <text evidence="1">Belongs to the protease inhibitor I3 (leguminous Kunitz-type inhibitor) family.</text>
</comment>
<evidence type="ECO:0000313" key="5">
    <source>
        <dbReference type="Proteomes" id="UP001153076"/>
    </source>
</evidence>
<dbReference type="Pfam" id="PF00197">
    <property type="entry name" value="Kunitz_legume"/>
    <property type="match status" value="1"/>
</dbReference>
<sequence>MANNLLPAATTLFLLLLTLATADTDGDLVLDIEGNPLEVGSEYYIFRAGGILGAIGRSGRHGTDDTCPLYVIQYPTPVHKGDLVKFVPVNETQKEIHLSSDVKIDSGESAYCGSDGFWRPILDAHTRSQLVIASASPSDTRTTFRIQKIEGYLNAYKIVYPFPRGQGYLSLFHDLFSGLTFVRVAMDSTEASPFIFSKNKKDVVASMLSFYGSDAR</sequence>
<dbReference type="GO" id="GO:0004866">
    <property type="term" value="F:endopeptidase inhibitor activity"/>
    <property type="evidence" value="ECO:0007669"/>
    <property type="project" value="InterPro"/>
</dbReference>
<dbReference type="AlphaFoldDB" id="A0A9Q1JYA9"/>
<dbReference type="InterPro" id="IPR002160">
    <property type="entry name" value="Prot_inh_Kunz-lg"/>
</dbReference>
<evidence type="ECO:0000256" key="2">
    <source>
        <dbReference type="ARBA" id="ARBA00023157"/>
    </source>
</evidence>
<dbReference type="SMART" id="SM00452">
    <property type="entry name" value="STI"/>
    <property type="match status" value="1"/>
</dbReference>
<dbReference type="PRINTS" id="PR00291">
    <property type="entry name" value="KUNITZINHBTR"/>
</dbReference>
<dbReference type="PROSITE" id="PS00283">
    <property type="entry name" value="SOYBEAN_KUNITZ"/>
    <property type="match status" value="1"/>
</dbReference>
<dbReference type="Gene3D" id="2.80.10.50">
    <property type="match status" value="1"/>
</dbReference>
<keyword evidence="3" id="KW-0732">Signal</keyword>
<proteinExistence type="inferred from homology"/>
<gene>
    <name evidence="4" type="ORF">Cgig2_020597</name>
</gene>
<keyword evidence="2" id="KW-1015">Disulfide bond</keyword>
<dbReference type="PANTHER" id="PTHR33107:SF81">
    <property type="entry name" value="TRYPSIN INHIBITOR A"/>
    <property type="match status" value="1"/>
</dbReference>
<protein>
    <submittedName>
        <fullName evidence="4">Uncharacterized protein</fullName>
    </submittedName>
</protein>